<protein>
    <recommendedName>
        <fullName evidence="3 5">m7GpppX diphosphatase</fullName>
        <ecNumber evidence="2 5">3.6.1.59</ecNumber>
    </recommendedName>
</protein>
<dbReference type="Pfam" id="PF05652">
    <property type="entry name" value="DcpS"/>
    <property type="match status" value="1"/>
</dbReference>
<dbReference type="Proteomes" id="UP000230066">
    <property type="component" value="Unassembled WGS sequence"/>
</dbReference>
<gene>
    <name evidence="8" type="ORF">D915_005051</name>
</gene>
<accession>A0A2H1CCI2</accession>
<evidence type="ECO:0000313" key="8">
    <source>
        <dbReference type="EMBL" id="THD24302.1"/>
    </source>
</evidence>
<organism evidence="8 9">
    <name type="scientific">Fasciola hepatica</name>
    <name type="common">Liver fluke</name>
    <dbReference type="NCBI Taxonomy" id="6192"/>
    <lineage>
        <taxon>Eukaryota</taxon>
        <taxon>Metazoa</taxon>
        <taxon>Spiralia</taxon>
        <taxon>Lophotrochozoa</taxon>
        <taxon>Platyhelminthes</taxon>
        <taxon>Trematoda</taxon>
        <taxon>Digenea</taxon>
        <taxon>Plagiorchiida</taxon>
        <taxon>Echinostomata</taxon>
        <taxon>Echinostomatoidea</taxon>
        <taxon>Fasciolidae</taxon>
        <taxon>Fasciola</taxon>
    </lineage>
</organism>
<dbReference type="PANTHER" id="PTHR12978:SF0">
    <property type="entry name" value="M7GPPPX DIPHOSPHATASE"/>
    <property type="match status" value="1"/>
</dbReference>
<keyword evidence="5" id="KW-0507">mRNA processing</keyword>
<evidence type="ECO:0000256" key="3">
    <source>
        <dbReference type="ARBA" id="ARBA00015636"/>
    </source>
</evidence>
<evidence type="ECO:0000313" key="9">
    <source>
        <dbReference type="Proteomes" id="UP000230066"/>
    </source>
</evidence>
<dbReference type="GO" id="GO:0000340">
    <property type="term" value="F:RNA 7-methylguanosine cap binding"/>
    <property type="evidence" value="ECO:0007669"/>
    <property type="project" value="UniProtKB-UniRule"/>
</dbReference>
<keyword evidence="5" id="KW-0539">Nucleus</keyword>
<proteinExistence type="inferred from homology"/>
<dbReference type="GO" id="GO:0000932">
    <property type="term" value="C:P-body"/>
    <property type="evidence" value="ECO:0007669"/>
    <property type="project" value="TreeGrafter"/>
</dbReference>
<dbReference type="GO" id="GO:0140932">
    <property type="term" value="F:5'-(N(7)-methyl 5'-triphosphoguanosine)-[mRNA] diphosphatase activity"/>
    <property type="evidence" value="ECO:0007669"/>
    <property type="project" value="UniProtKB-EC"/>
</dbReference>
<dbReference type="PIRSF" id="PIRSF028973">
    <property type="entry name" value="Scavenger_mRNA_decap_enz"/>
    <property type="match status" value="1"/>
</dbReference>
<dbReference type="InterPro" id="IPR008594">
    <property type="entry name" value="DcpS/DCS2"/>
</dbReference>
<feature type="active site" description="Nucleophile" evidence="6">
    <location>
        <position position="317"/>
    </location>
</feature>
<comment type="similarity">
    <text evidence="1 5">Belongs to the HIT family.</text>
</comment>
<dbReference type="GO" id="GO:0006397">
    <property type="term" value="P:mRNA processing"/>
    <property type="evidence" value="ECO:0007669"/>
    <property type="project" value="UniProtKB-KW"/>
</dbReference>
<feature type="compositionally biased region" description="Polar residues" evidence="7">
    <location>
        <begin position="1"/>
        <end position="13"/>
    </location>
</feature>
<comment type="catalytic activity">
    <reaction evidence="4 5">
        <text>a 5'-end (N(7)-methyl 5'-triphosphoguanosine)-ribonucleoside in mRNA + H2O = N(7)-methyl-GMP + a 5'-end diphospho-ribonucleoside in mRNA + 2 H(+)</text>
        <dbReference type="Rhea" id="RHEA:65388"/>
        <dbReference type="Rhea" id="RHEA-COMP:17165"/>
        <dbReference type="Rhea" id="RHEA-COMP:17167"/>
        <dbReference type="ChEBI" id="CHEBI:15377"/>
        <dbReference type="ChEBI" id="CHEBI:15378"/>
        <dbReference type="ChEBI" id="CHEBI:58285"/>
        <dbReference type="ChEBI" id="CHEBI:156461"/>
        <dbReference type="ChEBI" id="CHEBI:167616"/>
        <dbReference type="EC" id="3.6.1.59"/>
    </reaction>
</comment>
<dbReference type="Gene3D" id="3.30.200.40">
    <property type="entry name" value="Scavenger mRNA decapping enzyme, N-terminal domain"/>
    <property type="match status" value="1"/>
</dbReference>
<dbReference type="InterPro" id="IPR036265">
    <property type="entry name" value="HIT-like_sf"/>
</dbReference>
<dbReference type="InterPro" id="IPR011145">
    <property type="entry name" value="Scavenger_mRNA_decap_enz_N"/>
</dbReference>
<dbReference type="EMBL" id="JXXN02001673">
    <property type="protein sequence ID" value="THD24302.1"/>
    <property type="molecule type" value="Genomic_DNA"/>
</dbReference>
<dbReference type="EC" id="3.6.1.59" evidence="2 5"/>
<dbReference type="SUPFAM" id="SSF54197">
    <property type="entry name" value="HIT-like"/>
    <property type="match status" value="1"/>
</dbReference>
<evidence type="ECO:0000256" key="7">
    <source>
        <dbReference type="SAM" id="MobiDB-lite"/>
    </source>
</evidence>
<keyword evidence="9" id="KW-1185">Reference proteome</keyword>
<sequence>MPVNASKRQSALNSADHLHSETSPITPAKRPHPNTSLVSEEDAIVRFRPQNMHLVSVLSCDASAKRIALHTRLNDSPDKDAIVIFEKSAFPREPHELIRDGVIYARPEAEHEKKANGEHIIESAEEKSKWTAKLLLSNDVYYRLYVTHGLDLVSGVDMTVIYPAEKHHFKKYLPSGCRLYEETPAIYRSIIVPFLSQKPRDLSWVENILSGEAETDRVIFSDGDPEQGFTLVLDYRWSGRQLNDLHCLGIIRRSDVTCLRDLRASHIPLLKRMLHESRTVLSDKYTLTSEAGQYKQRLDRDQILAFFHYPPTFYHLHMHFIHINCGENHSTRAGRAHVAEEVIRNLEIDSEYYSKRVITVVLHESGPMFEAVHGTAGSKTDVAD</sequence>
<evidence type="ECO:0000256" key="1">
    <source>
        <dbReference type="ARBA" id="ARBA00010208"/>
    </source>
</evidence>
<keyword evidence="5" id="KW-0378">Hydrolase</keyword>
<dbReference type="Gene3D" id="3.30.428.10">
    <property type="entry name" value="HIT-like"/>
    <property type="match status" value="1"/>
</dbReference>
<comment type="function">
    <text evidence="5">Decapping scavenger enzyme that catalyzes the cleavage of a residual cap structure following the degradation of mRNAs by the 3'-&gt;5' exosome-mediated mRNA decay pathway.</text>
</comment>
<evidence type="ECO:0000256" key="5">
    <source>
        <dbReference type="PIRNR" id="PIRNR028973"/>
    </source>
</evidence>
<evidence type="ECO:0000256" key="2">
    <source>
        <dbReference type="ARBA" id="ARBA00012520"/>
    </source>
</evidence>
<evidence type="ECO:0000256" key="4">
    <source>
        <dbReference type="ARBA" id="ARBA00048222"/>
    </source>
</evidence>
<evidence type="ECO:0000256" key="6">
    <source>
        <dbReference type="PIRSR" id="PIRSR028973-1"/>
    </source>
</evidence>
<name>A0A2H1CCI2_FASHE</name>
<dbReference type="PANTHER" id="PTHR12978">
    <property type="entry name" value="HISTIDINE TRIAD HIT PROTEIN MEMBER"/>
    <property type="match status" value="1"/>
</dbReference>
<dbReference type="GO" id="GO:0005634">
    <property type="term" value="C:nucleus"/>
    <property type="evidence" value="ECO:0007669"/>
    <property type="project" value="UniProtKB-SubCell"/>
</dbReference>
<comment type="subcellular location">
    <subcellularLocation>
        <location evidence="5">Nucleus</location>
    </subcellularLocation>
</comment>
<dbReference type="AlphaFoldDB" id="A0A2H1CCI2"/>
<dbReference type="Pfam" id="PF11969">
    <property type="entry name" value="DcpS_C"/>
    <property type="match status" value="1"/>
</dbReference>
<dbReference type="GO" id="GO:0000290">
    <property type="term" value="P:deadenylation-dependent decapping of nuclear-transcribed mRNA"/>
    <property type="evidence" value="ECO:0007669"/>
    <property type="project" value="UniProtKB-UniRule"/>
</dbReference>
<reference evidence="8" key="1">
    <citation type="submission" date="2019-03" db="EMBL/GenBank/DDBJ databases">
        <title>Improved annotation for the trematode Fasciola hepatica.</title>
        <authorList>
            <person name="Choi Y.-J."/>
            <person name="Martin J."/>
            <person name="Mitreva M."/>
        </authorList>
    </citation>
    <scope>NUCLEOTIDE SEQUENCE [LARGE SCALE GENOMIC DNA]</scope>
</reference>
<comment type="caution">
    <text evidence="8">The sequence shown here is derived from an EMBL/GenBank/DDBJ whole genome shotgun (WGS) entry which is preliminary data.</text>
</comment>
<dbReference type="SUPFAM" id="SSF102860">
    <property type="entry name" value="mRNA decapping enzyme DcpS N-terminal domain"/>
    <property type="match status" value="1"/>
</dbReference>
<feature type="region of interest" description="Disordered" evidence="7">
    <location>
        <begin position="1"/>
        <end position="37"/>
    </location>
</feature>